<dbReference type="InterPro" id="IPR020904">
    <property type="entry name" value="Sc_DH/Rdtase_CS"/>
</dbReference>
<dbReference type="InterPro" id="IPR002347">
    <property type="entry name" value="SDR_fam"/>
</dbReference>
<dbReference type="PRINTS" id="PR00081">
    <property type="entry name" value="GDHRDH"/>
</dbReference>
<dbReference type="Pfam" id="PF00106">
    <property type="entry name" value="adh_short"/>
    <property type="match status" value="1"/>
</dbReference>
<dbReference type="CDD" id="cd05233">
    <property type="entry name" value="SDR_c"/>
    <property type="match status" value="1"/>
</dbReference>
<dbReference type="Proteomes" id="UP001629246">
    <property type="component" value="Unassembled WGS sequence"/>
</dbReference>
<dbReference type="Gene3D" id="3.40.50.720">
    <property type="entry name" value="NAD(P)-binding Rossmann-like Domain"/>
    <property type="match status" value="1"/>
</dbReference>
<comment type="caution">
    <text evidence="4">The sequence shown here is derived from an EMBL/GenBank/DDBJ whole genome shotgun (WGS) entry which is preliminary data.</text>
</comment>
<reference evidence="4 5" key="1">
    <citation type="journal article" date="2024" name="Chem. Sci.">
        <title>Discovery of megapolipeptins by genome mining of a Burkholderiales bacteria collection.</title>
        <authorList>
            <person name="Paulo B.S."/>
            <person name="Recchia M.J.J."/>
            <person name="Lee S."/>
            <person name="Fergusson C.H."/>
            <person name="Romanowski S.B."/>
            <person name="Hernandez A."/>
            <person name="Krull N."/>
            <person name="Liu D.Y."/>
            <person name="Cavanagh H."/>
            <person name="Bos A."/>
            <person name="Gray C.A."/>
            <person name="Murphy B.T."/>
            <person name="Linington R.G."/>
            <person name="Eustaquio A.S."/>
        </authorList>
    </citation>
    <scope>NUCLEOTIDE SEQUENCE [LARGE SCALE GENOMIC DNA]</scope>
    <source>
        <strain evidence="4 5">RL21-008-BIB-A</strain>
    </source>
</reference>
<evidence type="ECO:0000256" key="2">
    <source>
        <dbReference type="ARBA" id="ARBA00023002"/>
    </source>
</evidence>
<dbReference type="PRINTS" id="PR00080">
    <property type="entry name" value="SDRFAMILY"/>
</dbReference>
<keyword evidence="2" id="KW-0560">Oxidoreductase</keyword>
<evidence type="ECO:0000256" key="1">
    <source>
        <dbReference type="ARBA" id="ARBA00006484"/>
    </source>
</evidence>
<organism evidence="4 5">
    <name type="scientific">Herbaspirillum lusitanum</name>
    <dbReference type="NCBI Taxonomy" id="213312"/>
    <lineage>
        <taxon>Bacteria</taxon>
        <taxon>Pseudomonadati</taxon>
        <taxon>Pseudomonadota</taxon>
        <taxon>Betaproteobacteria</taxon>
        <taxon>Burkholderiales</taxon>
        <taxon>Oxalobacteraceae</taxon>
        <taxon>Herbaspirillum</taxon>
    </lineage>
</organism>
<keyword evidence="5" id="KW-1185">Reference proteome</keyword>
<sequence length="266" mass="28375">MTHTSKAGTALITGASTGIGATYAERLAHRGYDLILVARDQQRLQQLAQKLQADTGVKADVLAADLTVRADLLKVEQRLRDDAGITLLLNNAGMAIDGTLISADVDRYETMIQLNVVAVHRLAAAAATAFSQRKSGTIINIASVLALAPELFNGTYSATKAFVLNLTQSMQRELSADGVRVQAVLPGATRTEIWERAGTDINAMPAEMLMNVDEMVDAALAGLDLGEVVTIPSLPDIADWQTLQNARMALGPNLSLQHAAARYKQA</sequence>
<dbReference type="RefSeq" id="WP_408156015.1">
    <property type="nucleotide sequence ID" value="NZ_JAQQFM010000003.1"/>
</dbReference>
<protein>
    <submittedName>
        <fullName evidence="4">SDR family oxidoreductase</fullName>
    </submittedName>
</protein>
<evidence type="ECO:0000313" key="5">
    <source>
        <dbReference type="Proteomes" id="UP001629246"/>
    </source>
</evidence>
<name>A0ABW9A4V0_9BURK</name>
<dbReference type="PANTHER" id="PTHR42901:SF1">
    <property type="entry name" value="ALCOHOL DEHYDROGENASE"/>
    <property type="match status" value="1"/>
</dbReference>
<evidence type="ECO:0000256" key="3">
    <source>
        <dbReference type="RuleBase" id="RU000363"/>
    </source>
</evidence>
<accession>A0ABW9A4V0</accession>
<dbReference type="PANTHER" id="PTHR42901">
    <property type="entry name" value="ALCOHOL DEHYDROGENASE"/>
    <property type="match status" value="1"/>
</dbReference>
<dbReference type="EMBL" id="JAQQFM010000003">
    <property type="protein sequence ID" value="MFL9923906.1"/>
    <property type="molecule type" value="Genomic_DNA"/>
</dbReference>
<dbReference type="SUPFAM" id="SSF51735">
    <property type="entry name" value="NAD(P)-binding Rossmann-fold domains"/>
    <property type="match status" value="1"/>
</dbReference>
<dbReference type="PIRSF" id="PIRSF000126">
    <property type="entry name" value="11-beta-HSD1"/>
    <property type="match status" value="1"/>
</dbReference>
<comment type="similarity">
    <text evidence="1 3">Belongs to the short-chain dehydrogenases/reductases (SDR) family.</text>
</comment>
<evidence type="ECO:0000313" key="4">
    <source>
        <dbReference type="EMBL" id="MFL9923906.1"/>
    </source>
</evidence>
<proteinExistence type="inferred from homology"/>
<dbReference type="PROSITE" id="PS00061">
    <property type="entry name" value="ADH_SHORT"/>
    <property type="match status" value="1"/>
</dbReference>
<dbReference type="InterPro" id="IPR036291">
    <property type="entry name" value="NAD(P)-bd_dom_sf"/>
</dbReference>
<gene>
    <name evidence="4" type="ORF">PQR62_06515</name>
</gene>